<dbReference type="InterPro" id="IPR036611">
    <property type="entry name" value="Trigger_fac_ribosome-bd_sf"/>
</dbReference>
<dbReference type="InterPro" id="IPR005215">
    <property type="entry name" value="Trig_fac"/>
</dbReference>
<evidence type="ECO:0000313" key="17">
    <source>
        <dbReference type="Proteomes" id="UP000035067"/>
    </source>
</evidence>
<keyword evidence="6 12" id="KW-0697">Rotamase</keyword>
<dbReference type="GO" id="GO:0043022">
    <property type="term" value="F:ribosome binding"/>
    <property type="evidence" value="ECO:0007669"/>
    <property type="project" value="TreeGrafter"/>
</dbReference>
<evidence type="ECO:0000256" key="1">
    <source>
        <dbReference type="ARBA" id="ARBA00000971"/>
    </source>
</evidence>
<dbReference type="InterPro" id="IPR046357">
    <property type="entry name" value="PPIase_dom_sf"/>
</dbReference>
<dbReference type="PIRSF" id="PIRSF003095">
    <property type="entry name" value="Trigger_factor"/>
    <property type="match status" value="1"/>
</dbReference>
<feature type="compositionally biased region" description="Basic and acidic residues" evidence="13">
    <location>
        <begin position="235"/>
        <end position="244"/>
    </location>
</feature>
<reference evidence="16 17" key="1">
    <citation type="submission" date="2015-01" db="EMBL/GenBank/DDBJ databases">
        <title>Lifestyle Evolution in Cyanobacterial Symbionts of Sponges.</title>
        <authorList>
            <person name="Burgsdorf I."/>
            <person name="Slaby B.M."/>
            <person name="Handley K.M."/>
            <person name="Haber M."/>
            <person name="Blom J."/>
            <person name="Marshall C.W."/>
            <person name="Gilbert J.A."/>
            <person name="Hentschel U."/>
            <person name="Steindler L."/>
        </authorList>
    </citation>
    <scope>NUCLEOTIDE SEQUENCE [LARGE SCALE GENOMIC DNA]</scope>
    <source>
        <strain evidence="16">SP3</strain>
    </source>
</reference>
<dbReference type="InterPro" id="IPR008880">
    <property type="entry name" value="Trigger_fac_C"/>
</dbReference>
<protein>
    <recommendedName>
        <fullName evidence="4 12">Trigger factor</fullName>
        <shortName evidence="12">TF</shortName>
        <ecNumber evidence="3 12">5.2.1.8</ecNumber>
    </recommendedName>
    <alternativeName>
        <fullName evidence="11 12">PPIase</fullName>
    </alternativeName>
</protein>
<dbReference type="SUPFAM" id="SSF102735">
    <property type="entry name" value="Trigger factor ribosome-binding domain"/>
    <property type="match status" value="1"/>
</dbReference>
<evidence type="ECO:0000256" key="7">
    <source>
        <dbReference type="ARBA" id="ARBA00023186"/>
    </source>
</evidence>
<feature type="domain" description="Trigger factor C-terminal" evidence="15">
    <location>
        <begin position="292"/>
        <end position="446"/>
    </location>
</feature>
<dbReference type="HAMAP" id="MF_00303">
    <property type="entry name" value="Trigger_factor_Tig"/>
    <property type="match status" value="1"/>
</dbReference>
<evidence type="ECO:0000259" key="14">
    <source>
        <dbReference type="Pfam" id="PF05697"/>
    </source>
</evidence>
<keyword evidence="12" id="KW-0963">Cytoplasm</keyword>
<comment type="domain">
    <text evidence="12">Consists of 3 domains; the N-terminus binds the ribosome, the middle domain has PPIase activity, while the C-terminus has intrinsic chaperone activity on its own.</text>
</comment>
<evidence type="ECO:0000256" key="2">
    <source>
        <dbReference type="ARBA" id="ARBA00005464"/>
    </source>
</evidence>
<dbReference type="EC" id="5.2.1.8" evidence="3 12"/>
<dbReference type="PANTHER" id="PTHR30560:SF3">
    <property type="entry name" value="TRIGGER FACTOR-LIKE PROTEIN TIG, CHLOROPLASTIC"/>
    <property type="match status" value="1"/>
</dbReference>
<evidence type="ECO:0000256" key="6">
    <source>
        <dbReference type="ARBA" id="ARBA00023110"/>
    </source>
</evidence>
<name>A0A0G2HJW8_9SYNE</name>
<dbReference type="GO" id="GO:0015031">
    <property type="term" value="P:protein transport"/>
    <property type="evidence" value="ECO:0007669"/>
    <property type="project" value="UniProtKB-UniRule"/>
</dbReference>
<keyword evidence="5 12" id="KW-0132">Cell division</keyword>
<dbReference type="Gene3D" id="3.10.50.40">
    <property type="match status" value="1"/>
</dbReference>
<dbReference type="FunFam" id="3.30.70.1050:FF:000004">
    <property type="entry name" value="Trigger factor"/>
    <property type="match status" value="1"/>
</dbReference>
<dbReference type="GO" id="GO:0003755">
    <property type="term" value="F:peptidyl-prolyl cis-trans isomerase activity"/>
    <property type="evidence" value="ECO:0007669"/>
    <property type="project" value="UniProtKB-UniRule"/>
</dbReference>
<feature type="region of interest" description="Disordered" evidence="13">
    <location>
        <begin position="235"/>
        <end position="259"/>
    </location>
</feature>
<accession>A0A0G2HJW8</accession>
<evidence type="ECO:0000256" key="5">
    <source>
        <dbReference type="ARBA" id="ARBA00022618"/>
    </source>
</evidence>
<dbReference type="PATRIC" id="fig|1604020.3.peg.1499"/>
<dbReference type="GO" id="GO:0044183">
    <property type="term" value="F:protein folding chaperone"/>
    <property type="evidence" value="ECO:0007669"/>
    <property type="project" value="TreeGrafter"/>
</dbReference>
<evidence type="ECO:0000256" key="13">
    <source>
        <dbReference type="SAM" id="MobiDB-lite"/>
    </source>
</evidence>
<keyword evidence="8 12" id="KW-0413">Isomerase</keyword>
<evidence type="ECO:0000256" key="9">
    <source>
        <dbReference type="ARBA" id="ARBA00023306"/>
    </source>
</evidence>
<evidence type="ECO:0000256" key="4">
    <source>
        <dbReference type="ARBA" id="ARBA00016902"/>
    </source>
</evidence>
<dbReference type="InterPro" id="IPR037041">
    <property type="entry name" value="Trigger_fac_C_sf"/>
</dbReference>
<proteinExistence type="inferred from homology"/>
<dbReference type="Proteomes" id="UP000035067">
    <property type="component" value="Unassembled WGS sequence"/>
</dbReference>
<comment type="caution">
    <text evidence="16">The sequence shown here is derived from an EMBL/GenBank/DDBJ whole genome shotgun (WGS) entry which is preliminary data.</text>
</comment>
<sequence length="481" mass="53559">MLFSAMASDLQVKTSPRPQSRLALEVLVPAERCQQSYDKAVRKLCRTVRLPGFRPGRVPQAAVLQQLGTRQVWITALEQLLEDTAQEVLNDEDLALLGKLQLQDSFDALAQQFQPGESLTLNMEADVHPNATLRAYRDLEVDVQEASVEEALEEVLQQQRRSASTVVPLERTTAEMGDMAVIQFAMTPPDGPDEGAPPELDSRKLTVDLVEQNGTLPRLVPLIVGMTVGEAKAVPDEAGERENEGGNNSPAQQDVDQGDKMRDVTVTLCELKARQLPALDDAFAQKVSRFSTMAELKAALSRQLEVQVQKDNKESRQDALLDILCEDMEVDLPQSMVEQEMEVVMENYKDELRARGLDPDLKLNDTLLGELEKSTLEEAQRRLQRNLALETVAKAEQLTVADTELDERVRNLRKQLKAKQAGRLDPTKLRVFVKTGLLREKALAWLEEHNTFKVHAATVEAGEEMQSSTAPAGEPMESIHE</sequence>
<dbReference type="AlphaFoldDB" id="A0A0G2HJW8"/>
<dbReference type="GO" id="GO:0051301">
    <property type="term" value="P:cell division"/>
    <property type="evidence" value="ECO:0007669"/>
    <property type="project" value="UniProtKB-KW"/>
</dbReference>
<organism evidence="16 17">
    <name type="scientific">Candidatus Synechococcus spongiarum SP3</name>
    <dbReference type="NCBI Taxonomy" id="1604020"/>
    <lineage>
        <taxon>Bacteria</taxon>
        <taxon>Bacillati</taxon>
        <taxon>Cyanobacteriota</taxon>
        <taxon>Cyanophyceae</taxon>
        <taxon>Synechococcales</taxon>
        <taxon>Synechococcaceae</taxon>
        <taxon>Synechococcus</taxon>
    </lineage>
</organism>
<dbReference type="Gene3D" id="3.30.70.1050">
    <property type="entry name" value="Trigger factor ribosome-binding domain"/>
    <property type="match status" value="1"/>
</dbReference>
<evidence type="ECO:0000256" key="8">
    <source>
        <dbReference type="ARBA" id="ARBA00023235"/>
    </source>
</evidence>
<keyword evidence="7 12" id="KW-0143">Chaperone</keyword>
<dbReference type="Pfam" id="PF05698">
    <property type="entry name" value="Trigger_C"/>
    <property type="match status" value="1"/>
</dbReference>
<dbReference type="InterPro" id="IPR027304">
    <property type="entry name" value="Trigger_fact/SurA_dom_sf"/>
</dbReference>
<dbReference type="InterPro" id="IPR008881">
    <property type="entry name" value="Trigger_fac_ribosome-bd_bac"/>
</dbReference>
<dbReference type="GO" id="GO:0051083">
    <property type="term" value="P:'de novo' cotranslational protein folding"/>
    <property type="evidence" value="ECO:0007669"/>
    <property type="project" value="TreeGrafter"/>
</dbReference>
<dbReference type="Gene3D" id="1.10.3120.10">
    <property type="entry name" value="Trigger factor, C-terminal domain"/>
    <property type="match status" value="1"/>
</dbReference>
<dbReference type="GO" id="GO:0005737">
    <property type="term" value="C:cytoplasm"/>
    <property type="evidence" value="ECO:0007669"/>
    <property type="project" value="UniProtKB-SubCell"/>
</dbReference>
<feature type="domain" description="Trigger factor ribosome-binding bacterial" evidence="14">
    <location>
        <begin position="11"/>
        <end position="151"/>
    </location>
</feature>
<comment type="subcellular location">
    <subcellularLocation>
        <location evidence="12">Cytoplasm</location>
    </subcellularLocation>
    <text evidence="12">About half TF is bound to the ribosome near the polypeptide exit tunnel while the other half is free in the cytoplasm.</text>
</comment>
<dbReference type="PANTHER" id="PTHR30560">
    <property type="entry name" value="TRIGGER FACTOR CHAPERONE AND PEPTIDYL-PROLYL CIS/TRANS ISOMERASE"/>
    <property type="match status" value="1"/>
</dbReference>
<evidence type="ECO:0000256" key="10">
    <source>
        <dbReference type="ARBA" id="ARBA00024849"/>
    </source>
</evidence>
<dbReference type="NCBIfam" id="TIGR00115">
    <property type="entry name" value="tig"/>
    <property type="match status" value="1"/>
</dbReference>
<comment type="catalytic activity">
    <reaction evidence="1 12">
        <text>[protein]-peptidylproline (omega=180) = [protein]-peptidylproline (omega=0)</text>
        <dbReference type="Rhea" id="RHEA:16237"/>
        <dbReference type="Rhea" id="RHEA-COMP:10747"/>
        <dbReference type="Rhea" id="RHEA-COMP:10748"/>
        <dbReference type="ChEBI" id="CHEBI:83833"/>
        <dbReference type="ChEBI" id="CHEBI:83834"/>
        <dbReference type="EC" id="5.2.1.8"/>
    </reaction>
</comment>
<dbReference type="EMBL" id="JXQG01000049">
    <property type="protein sequence ID" value="KKZ11563.1"/>
    <property type="molecule type" value="Genomic_DNA"/>
</dbReference>
<gene>
    <name evidence="12" type="primary">tig</name>
    <name evidence="16" type="ORF">TE42_07690</name>
</gene>
<evidence type="ECO:0000256" key="11">
    <source>
        <dbReference type="ARBA" id="ARBA00029986"/>
    </source>
</evidence>
<evidence type="ECO:0000256" key="3">
    <source>
        <dbReference type="ARBA" id="ARBA00013194"/>
    </source>
</evidence>
<dbReference type="Pfam" id="PF05697">
    <property type="entry name" value="Trigger_N"/>
    <property type="match status" value="1"/>
</dbReference>
<evidence type="ECO:0000259" key="15">
    <source>
        <dbReference type="Pfam" id="PF05698"/>
    </source>
</evidence>
<evidence type="ECO:0000256" key="12">
    <source>
        <dbReference type="HAMAP-Rule" id="MF_00303"/>
    </source>
</evidence>
<evidence type="ECO:0000313" key="16">
    <source>
        <dbReference type="EMBL" id="KKZ11563.1"/>
    </source>
</evidence>
<keyword evidence="9 12" id="KW-0131">Cell cycle</keyword>
<comment type="function">
    <text evidence="10 12">Involved in protein export. Acts as a chaperone by maintaining the newly synthesized protein in an open conformation. Functions as a peptidyl-prolyl cis-trans isomerase.</text>
</comment>
<comment type="similarity">
    <text evidence="2 12">Belongs to the FKBP-type PPIase family. Tig subfamily.</text>
</comment>
<dbReference type="GO" id="GO:0043335">
    <property type="term" value="P:protein unfolding"/>
    <property type="evidence" value="ECO:0007669"/>
    <property type="project" value="TreeGrafter"/>
</dbReference>
<dbReference type="SUPFAM" id="SSF109998">
    <property type="entry name" value="Triger factor/SurA peptide-binding domain-like"/>
    <property type="match status" value="1"/>
</dbReference>